<accession>A0AAF3J7I7</accession>
<feature type="transmembrane region" description="Helical" evidence="7">
    <location>
        <begin position="121"/>
        <end position="147"/>
    </location>
</feature>
<dbReference type="AlphaFoldDB" id="A0AAF3J7I7"/>
<feature type="transmembrane region" description="Helical" evidence="7">
    <location>
        <begin position="354"/>
        <end position="378"/>
    </location>
</feature>
<evidence type="ECO:0000256" key="2">
    <source>
        <dbReference type="ARBA" id="ARBA00007965"/>
    </source>
</evidence>
<keyword evidence="3" id="KW-0813">Transport</keyword>
<feature type="transmembrane region" description="Helical" evidence="7">
    <location>
        <begin position="390"/>
        <end position="416"/>
    </location>
</feature>
<evidence type="ECO:0000256" key="1">
    <source>
        <dbReference type="ARBA" id="ARBA00004141"/>
    </source>
</evidence>
<reference evidence="9" key="1">
    <citation type="submission" date="2024-02" db="UniProtKB">
        <authorList>
            <consortium name="WormBaseParasite"/>
        </authorList>
    </citation>
    <scope>IDENTIFICATION</scope>
</reference>
<keyword evidence="5 7" id="KW-1133">Transmembrane helix</keyword>
<dbReference type="PRINTS" id="PR01130">
    <property type="entry name" value="DERENTRNSPRT"/>
</dbReference>
<evidence type="ECO:0000256" key="7">
    <source>
        <dbReference type="SAM" id="Phobius"/>
    </source>
</evidence>
<comment type="subcellular location">
    <subcellularLocation>
        <location evidence="1">Membrane</location>
        <topology evidence="1">Multi-pass membrane protein</topology>
    </subcellularLocation>
</comment>
<feature type="transmembrane region" description="Helical" evidence="7">
    <location>
        <begin position="186"/>
        <end position="208"/>
    </location>
</feature>
<dbReference type="SUPFAM" id="SSF103473">
    <property type="entry name" value="MFS general substrate transporter"/>
    <property type="match status" value="1"/>
</dbReference>
<feature type="transmembrane region" description="Helical" evidence="7">
    <location>
        <begin position="249"/>
        <end position="268"/>
    </location>
</feature>
<keyword evidence="8" id="KW-1185">Reference proteome</keyword>
<dbReference type="Proteomes" id="UP000887575">
    <property type="component" value="Unassembled WGS sequence"/>
</dbReference>
<organism evidence="8 9">
    <name type="scientific">Mesorhabditis belari</name>
    <dbReference type="NCBI Taxonomy" id="2138241"/>
    <lineage>
        <taxon>Eukaryota</taxon>
        <taxon>Metazoa</taxon>
        <taxon>Ecdysozoa</taxon>
        <taxon>Nematoda</taxon>
        <taxon>Chromadorea</taxon>
        <taxon>Rhabditida</taxon>
        <taxon>Rhabditina</taxon>
        <taxon>Rhabditomorpha</taxon>
        <taxon>Rhabditoidea</taxon>
        <taxon>Rhabditidae</taxon>
        <taxon>Mesorhabditinae</taxon>
        <taxon>Mesorhabditis</taxon>
    </lineage>
</organism>
<evidence type="ECO:0000313" key="9">
    <source>
        <dbReference type="WBParaSite" id="MBELARI_LOCUS2109"/>
    </source>
</evidence>
<sequence length="419" mass="46900">MSIKEPPKDFLSIVYLISLLNGMGGLLPWNMFIMIAPQYYVDYWFTQNDVTSQYAGSFMSFLSLASQLPNVSFNILNVILVISWSLFARIIGPLVINCICVGIVIAMAIFCEPALKDMTWFYAVTMCLVVIMNIANGFYTNSCFGLFADFPPNYINAFVLGSNICGLVTAVLSILCATVLNDIRSVAILYFTLSLAVLLTCLFSIFLLKRLPYFLYFEAKGIEAREAGNSTKPSWTQIRHTIQHGWPQFINVFLVFFITLSLYPAVLADSTPVKDDDGRWPSVIPENIYDGLIVFLNFATFATTGSLVAGFWQWPTPRFLWIGTTSRALFIPFFLFCPYLPADRKWPILIHSEWIFAVGNSLMAFTSGYFSSLAMMYAPKVVPEALSKTAGMISALCLIGGITSGILFTFVLRFFVTHI</sequence>
<name>A0AAF3J7I7_9BILA</name>
<evidence type="ECO:0008006" key="10">
    <source>
        <dbReference type="Google" id="ProtNLM"/>
    </source>
</evidence>
<keyword evidence="6 7" id="KW-0472">Membrane</keyword>
<evidence type="ECO:0000256" key="5">
    <source>
        <dbReference type="ARBA" id="ARBA00022989"/>
    </source>
</evidence>
<dbReference type="Pfam" id="PF01733">
    <property type="entry name" value="Nucleoside_tran"/>
    <property type="match status" value="1"/>
</dbReference>
<feature type="transmembrane region" description="Helical" evidence="7">
    <location>
        <begin position="319"/>
        <end position="342"/>
    </location>
</feature>
<dbReference type="PANTHER" id="PTHR10332:SF36">
    <property type="entry name" value="EQUILIBRATIVE NUCLEOSIDE TRANSPORTER 1"/>
    <property type="match status" value="1"/>
</dbReference>
<feature type="transmembrane region" description="Helical" evidence="7">
    <location>
        <begin position="288"/>
        <end position="312"/>
    </location>
</feature>
<dbReference type="GO" id="GO:0005337">
    <property type="term" value="F:nucleoside transmembrane transporter activity"/>
    <property type="evidence" value="ECO:0007669"/>
    <property type="project" value="InterPro"/>
</dbReference>
<evidence type="ECO:0000256" key="6">
    <source>
        <dbReference type="ARBA" id="ARBA00023136"/>
    </source>
</evidence>
<dbReference type="PANTHER" id="PTHR10332">
    <property type="entry name" value="EQUILIBRATIVE NUCLEOSIDE TRANSPORTER"/>
    <property type="match status" value="1"/>
</dbReference>
<keyword evidence="4 7" id="KW-0812">Transmembrane</keyword>
<evidence type="ECO:0000313" key="8">
    <source>
        <dbReference type="Proteomes" id="UP000887575"/>
    </source>
</evidence>
<proteinExistence type="inferred from homology"/>
<dbReference type="PIRSF" id="PIRSF016379">
    <property type="entry name" value="ENT"/>
    <property type="match status" value="1"/>
</dbReference>
<feature type="transmembrane region" description="Helical" evidence="7">
    <location>
        <begin position="94"/>
        <end position="115"/>
    </location>
</feature>
<protein>
    <recommendedName>
        <fullName evidence="10">Equilibrative nucleoside transporter</fullName>
    </recommendedName>
</protein>
<feature type="transmembrane region" description="Helical" evidence="7">
    <location>
        <begin position="154"/>
        <end position="180"/>
    </location>
</feature>
<comment type="similarity">
    <text evidence="2">Belongs to the SLC29A/ENT transporter (TC 2.A.57) family.</text>
</comment>
<dbReference type="InterPro" id="IPR002259">
    <property type="entry name" value="Eqnu_transpt"/>
</dbReference>
<dbReference type="GO" id="GO:0005886">
    <property type="term" value="C:plasma membrane"/>
    <property type="evidence" value="ECO:0007669"/>
    <property type="project" value="TreeGrafter"/>
</dbReference>
<evidence type="ECO:0000256" key="4">
    <source>
        <dbReference type="ARBA" id="ARBA00022692"/>
    </source>
</evidence>
<dbReference type="WBParaSite" id="MBELARI_LOCUS2109">
    <property type="protein sequence ID" value="MBELARI_LOCUS2109"/>
    <property type="gene ID" value="MBELARI_LOCUS2109"/>
</dbReference>
<evidence type="ECO:0000256" key="3">
    <source>
        <dbReference type="ARBA" id="ARBA00022448"/>
    </source>
</evidence>
<dbReference type="InterPro" id="IPR036259">
    <property type="entry name" value="MFS_trans_sf"/>
</dbReference>
<feature type="transmembrane region" description="Helical" evidence="7">
    <location>
        <begin position="12"/>
        <end position="36"/>
    </location>
</feature>